<organism evidence="1">
    <name type="scientific">marine metagenome</name>
    <dbReference type="NCBI Taxonomy" id="408172"/>
    <lineage>
        <taxon>unclassified sequences</taxon>
        <taxon>metagenomes</taxon>
        <taxon>ecological metagenomes</taxon>
    </lineage>
</organism>
<gene>
    <name evidence="1" type="ORF">METZ01_LOCUS59103</name>
</gene>
<protein>
    <recommendedName>
        <fullName evidence="2">Cysteine dioxygenase</fullName>
    </recommendedName>
</protein>
<proteinExistence type="predicted"/>
<evidence type="ECO:0000313" key="1">
    <source>
        <dbReference type="EMBL" id="SVA06249.1"/>
    </source>
</evidence>
<dbReference type="SUPFAM" id="SSF51182">
    <property type="entry name" value="RmlC-like cupins"/>
    <property type="match status" value="1"/>
</dbReference>
<sequence length="209" mass="23308">MTVVYLKTEDESMTTIEQRDQAVAETVGRVRLIEQQYGVNYDALGKIRDELIELTRDKELFPRSSFPITDDGGSAVYRISEDPDHRYALYASVGAAGKSVPPHNHTTWAVIVGVYGDELNRFYQRTDDASAEGYAELEETGSFVVQHGNGVVFLPDDIHAISTDDPEPTVHLHMYGLALDHLHERLVFDQAGKTAKIMSIRTDIQTPVA</sequence>
<accession>A0A381SRY6</accession>
<dbReference type="InterPro" id="IPR014710">
    <property type="entry name" value="RmlC-like_jellyroll"/>
</dbReference>
<name>A0A381SRY6_9ZZZZ</name>
<dbReference type="Gene3D" id="2.60.120.10">
    <property type="entry name" value="Jelly Rolls"/>
    <property type="match status" value="1"/>
</dbReference>
<dbReference type="AlphaFoldDB" id="A0A381SRY6"/>
<evidence type="ECO:0008006" key="2">
    <source>
        <dbReference type="Google" id="ProtNLM"/>
    </source>
</evidence>
<dbReference type="EMBL" id="UINC01003429">
    <property type="protein sequence ID" value="SVA06249.1"/>
    <property type="molecule type" value="Genomic_DNA"/>
</dbReference>
<reference evidence="1" key="1">
    <citation type="submission" date="2018-05" db="EMBL/GenBank/DDBJ databases">
        <authorList>
            <person name="Lanie J.A."/>
            <person name="Ng W.-L."/>
            <person name="Kazmierczak K.M."/>
            <person name="Andrzejewski T.M."/>
            <person name="Davidsen T.M."/>
            <person name="Wayne K.J."/>
            <person name="Tettelin H."/>
            <person name="Glass J.I."/>
            <person name="Rusch D."/>
            <person name="Podicherti R."/>
            <person name="Tsui H.-C.T."/>
            <person name="Winkler M.E."/>
        </authorList>
    </citation>
    <scope>NUCLEOTIDE SEQUENCE</scope>
</reference>
<dbReference type="InterPro" id="IPR011051">
    <property type="entry name" value="RmlC_Cupin_sf"/>
</dbReference>